<keyword evidence="4" id="KW-1185">Reference proteome</keyword>
<dbReference type="PANTHER" id="PTHR43795:SF39">
    <property type="entry name" value="AMINOTRANSFERASE CLASS I_CLASSII DOMAIN-CONTAINING PROTEIN"/>
    <property type="match status" value="1"/>
</dbReference>
<dbReference type="Pfam" id="PF00155">
    <property type="entry name" value="Aminotran_1_2"/>
    <property type="match status" value="1"/>
</dbReference>
<dbReference type="OrthoDB" id="7042322at2759"/>
<dbReference type="SUPFAM" id="SSF53383">
    <property type="entry name" value="PLP-dependent transferases"/>
    <property type="match status" value="1"/>
</dbReference>
<dbReference type="EMBL" id="JADNRY010000542">
    <property type="protein sequence ID" value="KAF9042682.1"/>
    <property type="molecule type" value="Genomic_DNA"/>
</dbReference>
<organism evidence="3 4">
    <name type="scientific">Rhodocollybia butyracea</name>
    <dbReference type="NCBI Taxonomy" id="206335"/>
    <lineage>
        <taxon>Eukaryota</taxon>
        <taxon>Fungi</taxon>
        <taxon>Dikarya</taxon>
        <taxon>Basidiomycota</taxon>
        <taxon>Agaricomycotina</taxon>
        <taxon>Agaricomycetes</taxon>
        <taxon>Agaricomycetidae</taxon>
        <taxon>Agaricales</taxon>
        <taxon>Marasmiineae</taxon>
        <taxon>Omphalotaceae</taxon>
        <taxon>Rhodocollybia</taxon>
    </lineage>
</organism>
<protein>
    <submittedName>
        <fullName evidence="3">PLP-dependent transferase</fullName>
    </submittedName>
</protein>
<proteinExistence type="predicted"/>
<dbReference type="Gene3D" id="3.40.640.10">
    <property type="entry name" value="Type I PLP-dependent aspartate aminotransferase-like (Major domain)"/>
    <property type="match status" value="1"/>
</dbReference>
<comment type="caution">
    <text evidence="3">The sequence shown here is derived from an EMBL/GenBank/DDBJ whole genome shotgun (WGS) entry which is preliminary data.</text>
</comment>
<evidence type="ECO:0000259" key="2">
    <source>
        <dbReference type="Pfam" id="PF00155"/>
    </source>
</evidence>
<dbReference type="InterPro" id="IPR050478">
    <property type="entry name" value="Ethylene_sulfur-biosynth"/>
</dbReference>
<dbReference type="Gene3D" id="3.90.1150.10">
    <property type="entry name" value="Aspartate Aminotransferase, domain 1"/>
    <property type="match status" value="1"/>
</dbReference>
<sequence length="459" mass="50814">MSPSATLSSRGQERLDRVQAYYATNLLPVQKNYDKDKNPEGLINLGTAENSLLSDKLLELINSRFKLATEHLKYRSTLLNGFTPNTTQVLPRVINEALRPFIPNSIRSEHIAIGPGIGAVLAHLLWHLCDEGDGVLLTAPFYSDYIRDIIYPARARPVIVPIPADIDSLSVEAIPYLRRHIEAQLADGQKIKVLILNNPHNPLARAYPVNTIVEYARIAEEFNLHLVADEVFANEVYSTRYTPHPTPFTSVLSFPPPPSSDALPCSSSRIHVLWSPSKDLGASGLKIGALISPEPANKPLIETIRASMSATPVSGAADAVFTAILDEENGKWYEAFLEENRRRLRESMELVAGWCEVHGLGFEHAQAGPFLLVDFDKVIRKMEVAGPKDEFMSHSLSIEDQAKLVIDLLVRGGVRLQVPSVYGDPKGTRIRVVFSHPVEIMKIALRRIETALGLPHAEV</sequence>
<evidence type="ECO:0000313" key="4">
    <source>
        <dbReference type="Proteomes" id="UP000772434"/>
    </source>
</evidence>
<dbReference type="GO" id="GO:0030170">
    <property type="term" value="F:pyridoxal phosphate binding"/>
    <property type="evidence" value="ECO:0007669"/>
    <property type="project" value="InterPro"/>
</dbReference>
<evidence type="ECO:0000256" key="1">
    <source>
        <dbReference type="ARBA" id="ARBA00022898"/>
    </source>
</evidence>
<dbReference type="GO" id="GO:0008483">
    <property type="term" value="F:transaminase activity"/>
    <property type="evidence" value="ECO:0007669"/>
    <property type="project" value="TreeGrafter"/>
</dbReference>
<dbReference type="PRINTS" id="PR00753">
    <property type="entry name" value="ACCSYNTHASE"/>
</dbReference>
<dbReference type="PANTHER" id="PTHR43795">
    <property type="entry name" value="BIFUNCTIONAL ASPARTATE AMINOTRANSFERASE AND GLUTAMATE/ASPARTATE-PREPHENATE AMINOTRANSFERASE-RELATED"/>
    <property type="match status" value="1"/>
</dbReference>
<dbReference type="InterPro" id="IPR015422">
    <property type="entry name" value="PyrdxlP-dep_Trfase_small"/>
</dbReference>
<dbReference type="CDD" id="cd00609">
    <property type="entry name" value="AAT_like"/>
    <property type="match status" value="1"/>
</dbReference>
<name>A0A9P5P324_9AGAR</name>
<feature type="domain" description="Aminotransferase class I/classII large" evidence="2">
    <location>
        <begin position="107"/>
        <end position="448"/>
    </location>
</feature>
<evidence type="ECO:0000313" key="3">
    <source>
        <dbReference type="EMBL" id="KAF9042682.1"/>
    </source>
</evidence>
<keyword evidence="1" id="KW-0663">Pyridoxal phosphate</keyword>
<dbReference type="InterPro" id="IPR015424">
    <property type="entry name" value="PyrdxlP-dep_Trfase"/>
</dbReference>
<accession>A0A9P5P324</accession>
<dbReference type="AlphaFoldDB" id="A0A9P5P324"/>
<dbReference type="InterPro" id="IPR004839">
    <property type="entry name" value="Aminotransferase_I/II_large"/>
</dbReference>
<gene>
    <name evidence="3" type="ORF">BDP27DRAFT_1409334</name>
</gene>
<keyword evidence="3" id="KW-0808">Transferase</keyword>
<reference evidence="3" key="1">
    <citation type="submission" date="2020-11" db="EMBL/GenBank/DDBJ databases">
        <authorList>
            <consortium name="DOE Joint Genome Institute"/>
            <person name="Ahrendt S."/>
            <person name="Riley R."/>
            <person name="Andreopoulos W."/>
            <person name="Labutti K."/>
            <person name="Pangilinan J."/>
            <person name="Ruiz-Duenas F.J."/>
            <person name="Barrasa J.M."/>
            <person name="Sanchez-Garcia M."/>
            <person name="Camarero S."/>
            <person name="Miyauchi S."/>
            <person name="Serrano A."/>
            <person name="Linde D."/>
            <person name="Babiker R."/>
            <person name="Drula E."/>
            <person name="Ayuso-Fernandez I."/>
            <person name="Pacheco R."/>
            <person name="Padilla G."/>
            <person name="Ferreira P."/>
            <person name="Barriuso J."/>
            <person name="Kellner H."/>
            <person name="Castanera R."/>
            <person name="Alfaro M."/>
            <person name="Ramirez L."/>
            <person name="Pisabarro A.G."/>
            <person name="Kuo A."/>
            <person name="Tritt A."/>
            <person name="Lipzen A."/>
            <person name="He G."/>
            <person name="Yan M."/>
            <person name="Ng V."/>
            <person name="Cullen D."/>
            <person name="Martin F."/>
            <person name="Rosso M.-N."/>
            <person name="Henrissat B."/>
            <person name="Hibbett D."/>
            <person name="Martinez A.T."/>
            <person name="Grigoriev I.V."/>
        </authorList>
    </citation>
    <scope>NUCLEOTIDE SEQUENCE</scope>
    <source>
        <strain evidence="3">AH 40177</strain>
    </source>
</reference>
<dbReference type="GO" id="GO:0006520">
    <property type="term" value="P:amino acid metabolic process"/>
    <property type="evidence" value="ECO:0007669"/>
    <property type="project" value="TreeGrafter"/>
</dbReference>
<dbReference type="InterPro" id="IPR015421">
    <property type="entry name" value="PyrdxlP-dep_Trfase_major"/>
</dbReference>
<dbReference type="Proteomes" id="UP000772434">
    <property type="component" value="Unassembled WGS sequence"/>
</dbReference>